<evidence type="ECO:0000259" key="1">
    <source>
        <dbReference type="Pfam" id="PF08818"/>
    </source>
</evidence>
<name>A0A0D5YQD9_9FLAO</name>
<evidence type="ECO:0000313" key="3">
    <source>
        <dbReference type="Proteomes" id="UP000032726"/>
    </source>
</evidence>
<dbReference type="SUPFAM" id="SSF159888">
    <property type="entry name" value="YdhG-like"/>
    <property type="match status" value="1"/>
</dbReference>
<proteinExistence type="predicted"/>
<dbReference type="KEGG" id="mlt:VC82_454"/>
<dbReference type="RefSeq" id="WP_313777710.1">
    <property type="nucleotide sequence ID" value="NZ_CP011071.1"/>
</dbReference>
<dbReference type="Pfam" id="PF13376">
    <property type="entry name" value="OmdA"/>
    <property type="match status" value="1"/>
</dbReference>
<feature type="domain" description="YdhG-like" evidence="1">
    <location>
        <begin position="19"/>
        <end position="114"/>
    </location>
</feature>
<protein>
    <recommendedName>
        <fullName evidence="1">YdhG-like domain-containing protein</fullName>
    </recommendedName>
</protein>
<dbReference type="InterPro" id="IPR014922">
    <property type="entry name" value="YdhG-like"/>
</dbReference>
<keyword evidence="3" id="KW-1185">Reference proteome</keyword>
<evidence type="ECO:0000313" key="2">
    <source>
        <dbReference type="EMBL" id="AKA34134.1"/>
    </source>
</evidence>
<accession>A0A0D5YQD9</accession>
<dbReference type="AlphaFoldDB" id="A0A0D5YQD9"/>
<dbReference type="EMBL" id="CP011071">
    <property type="protein sequence ID" value="AKA34134.1"/>
    <property type="molecule type" value="Genomic_DNA"/>
</dbReference>
<sequence>MMEKLEKIEAYYEKEHPFREGINRLRELALKTVAEETYKWSIPVYTIDNKNVFGICRFKDFFGVWFFNGALLSDPKKVLRNAQEGKTKAMRHWNFTALEEIDEKGVLAYMKEAIANQKQGKVLAPKKNSSKKEVAIPEQLAAILNGNEALKKAFNGLAPYKQREFCEYIGEAKQEATKNRRLQKIIPIIEKGMGLNDKYR</sequence>
<organism evidence="2 3">
    <name type="scientific">Flagellimonas lutaonensis</name>
    <dbReference type="NCBI Taxonomy" id="516051"/>
    <lineage>
        <taxon>Bacteria</taxon>
        <taxon>Pseudomonadati</taxon>
        <taxon>Bacteroidota</taxon>
        <taxon>Flavobacteriia</taxon>
        <taxon>Flavobacteriales</taxon>
        <taxon>Flavobacteriaceae</taxon>
        <taxon>Flagellimonas</taxon>
    </lineage>
</organism>
<dbReference type="Proteomes" id="UP000032726">
    <property type="component" value="Chromosome"/>
</dbReference>
<gene>
    <name evidence="2" type="ORF">VC82_454</name>
</gene>
<reference evidence="2 3" key="1">
    <citation type="submission" date="2015-03" db="EMBL/GenBank/DDBJ databases">
        <title>Complete genome sequence of Muricauda lutaonensis CC-HSB-11T, isolated from a coastal hot spring.</title>
        <authorList>
            <person name="Kim K.M."/>
        </authorList>
    </citation>
    <scope>NUCLEOTIDE SEQUENCE [LARGE SCALE GENOMIC DNA]</scope>
    <source>
        <strain evidence="2 3">CC-HSB-11</strain>
    </source>
</reference>
<dbReference type="PATRIC" id="fig|516051.4.peg.471"/>
<dbReference type="Pfam" id="PF08818">
    <property type="entry name" value="DUF1801"/>
    <property type="match status" value="1"/>
</dbReference>
<dbReference type="Gene3D" id="3.90.1150.200">
    <property type="match status" value="1"/>
</dbReference>
<dbReference type="HOGENOM" id="CLU_116201_0_0_10"/>